<dbReference type="InterPro" id="IPR021352">
    <property type="entry name" value="DUF2971"/>
</dbReference>
<dbReference type="EMBL" id="REFZ01000033">
    <property type="protein sequence ID" value="RQG95571.1"/>
    <property type="molecule type" value="Genomic_DNA"/>
</dbReference>
<comment type="caution">
    <text evidence="1">The sequence shown here is derived from an EMBL/GenBank/DDBJ whole genome shotgun (WGS) entry which is preliminary data.</text>
</comment>
<gene>
    <name evidence="1" type="ORF">EA472_21630</name>
</gene>
<name>A0A3N6MIP7_NATCH</name>
<dbReference type="Pfam" id="PF11185">
    <property type="entry name" value="DUF2971"/>
    <property type="match status" value="1"/>
</dbReference>
<sequence>MPVVRFRGFRHYPEDRDVWRYMDFPSLLWILENKKIHFSSPTDDFDDRYETTLPKAWYEFREEQWKDFGDAWDHDPDDFWEEKTKQRKQMRDNIYANCWHTNQTESAAMWDLYGESEYTVAIRTTVGDLRTAFDSQDDYAIAIGDVEYVDFDSSQDEILEEDLKKIRGVHSGNADSIGLTLLKRKEFSHEKELRCVVLDGAVPDWLERVRDYSPEREISPPIDVPINIDQLINEIRLPPGAGSWFIETVIDAIENNRNTRFCRKQIRPSQLDSERHL</sequence>
<organism evidence="1 2">
    <name type="scientific">Natrarchaeobius chitinivorans</name>
    <dbReference type="NCBI Taxonomy" id="1679083"/>
    <lineage>
        <taxon>Archaea</taxon>
        <taxon>Methanobacteriati</taxon>
        <taxon>Methanobacteriota</taxon>
        <taxon>Stenosarchaea group</taxon>
        <taxon>Halobacteria</taxon>
        <taxon>Halobacteriales</taxon>
        <taxon>Natrialbaceae</taxon>
        <taxon>Natrarchaeobius</taxon>
    </lineage>
</organism>
<proteinExistence type="predicted"/>
<reference evidence="1 2" key="1">
    <citation type="submission" date="2018-10" db="EMBL/GenBank/DDBJ databases">
        <title>Natrarchaeobius chitinivorans gen. nov., sp. nov., and Natrarchaeobius haloalkaliphilus sp. nov., alkaliphilic, chitin-utilizing haloarchaea from hypersaline alkaline lakes.</title>
        <authorList>
            <person name="Sorokin D.Y."/>
            <person name="Elcheninov A.G."/>
            <person name="Kostrikina N.A."/>
            <person name="Bale N.J."/>
            <person name="Sinninghe Damste J.S."/>
            <person name="Khijniak T.V."/>
            <person name="Kublanov I.V."/>
            <person name="Toshchakov S.V."/>
        </authorList>
    </citation>
    <scope>NUCLEOTIDE SEQUENCE [LARGE SCALE GENOMIC DNA]</scope>
    <source>
        <strain evidence="1 2">AArcht7</strain>
    </source>
</reference>
<protein>
    <submittedName>
        <fullName evidence="1">DUF2971 domain-containing protein</fullName>
    </submittedName>
</protein>
<evidence type="ECO:0000313" key="2">
    <source>
        <dbReference type="Proteomes" id="UP000281431"/>
    </source>
</evidence>
<evidence type="ECO:0000313" key="1">
    <source>
        <dbReference type="EMBL" id="RQG95571.1"/>
    </source>
</evidence>
<keyword evidence="2" id="KW-1185">Reference proteome</keyword>
<accession>A0A3N6MIP7</accession>
<dbReference type="AlphaFoldDB" id="A0A3N6MIP7"/>
<dbReference type="Proteomes" id="UP000281431">
    <property type="component" value="Unassembled WGS sequence"/>
</dbReference>